<evidence type="ECO:0000259" key="2">
    <source>
        <dbReference type="Pfam" id="PF25485"/>
    </source>
</evidence>
<dbReference type="RefSeq" id="XP_016231091.1">
    <property type="nucleotide sequence ID" value="XM_016384489.1"/>
</dbReference>
<dbReference type="AlphaFoldDB" id="A0A0D2AWM4"/>
<dbReference type="VEuPathDB" id="FungiDB:PV08_10174"/>
<feature type="region of interest" description="Disordered" evidence="1">
    <location>
        <begin position="807"/>
        <end position="828"/>
    </location>
</feature>
<dbReference type="GeneID" id="27337257"/>
<feature type="domain" description="DUF7908" evidence="2">
    <location>
        <begin position="73"/>
        <end position="193"/>
    </location>
</feature>
<feature type="compositionally biased region" description="Polar residues" evidence="1">
    <location>
        <begin position="214"/>
        <end position="231"/>
    </location>
</feature>
<dbReference type="Pfam" id="PF25485">
    <property type="entry name" value="DUF7908"/>
    <property type="match status" value="1"/>
</dbReference>
<dbReference type="InterPro" id="IPR057230">
    <property type="entry name" value="DUF7908"/>
</dbReference>
<gene>
    <name evidence="3" type="ORF">PV08_10174</name>
</gene>
<organism evidence="3 4">
    <name type="scientific">Exophiala spinifera</name>
    <dbReference type="NCBI Taxonomy" id="91928"/>
    <lineage>
        <taxon>Eukaryota</taxon>
        <taxon>Fungi</taxon>
        <taxon>Dikarya</taxon>
        <taxon>Ascomycota</taxon>
        <taxon>Pezizomycotina</taxon>
        <taxon>Eurotiomycetes</taxon>
        <taxon>Chaetothyriomycetidae</taxon>
        <taxon>Chaetothyriales</taxon>
        <taxon>Herpotrichiellaceae</taxon>
        <taxon>Exophiala</taxon>
    </lineage>
</organism>
<proteinExistence type="predicted"/>
<feature type="region of interest" description="Disordered" evidence="1">
    <location>
        <begin position="194"/>
        <end position="271"/>
    </location>
</feature>
<evidence type="ECO:0000256" key="1">
    <source>
        <dbReference type="SAM" id="MobiDB-lite"/>
    </source>
</evidence>
<reference evidence="3 4" key="1">
    <citation type="submission" date="2015-01" db="EMBL/GenBank/DDBJ databases">
        <title>The Genome Sequence of Exophiala spinifera CBS89968.</title>
        <authorList>
            <consortium name="The Broad Institute Genomics Platform"/>
            <person name="Cuomo C."/>
            <person name="de Hoog S."/>
            <person name="Gorbushina A."/>
            <person name="Stielow B."/>
            <person name="Teixiera M."/>
            <person name="Abouelleil A."/>
            <person name="Chapman S.B."/>
            <person name="Priest M."/>
            <person name="Young S.K."/>
            <person name="Wortman J."/>
            <person name="Nusbaum C."/>
            <person name="Birren B."/>
        </authorList>
    </citation>
    <scope>NUCLEOTIDE SEQUENCE [LARGE SCALE GENOMIC DNA]</scope>
    <source>
        <strain evidence="3 4">CBS 89968</strain>
    </source>
</reference>
<accession>A0A0D2AWM4</accession>
<evidence type="ECO:0000313" key="3">
    <source>
        <dbReference type="EMBL" id="KIW10875.1"/>
    </source>
</evidence>
<sequence length="967" mass="98760">MIWRLITSVAIVANLVRPIIGYGTTVFVEVSYCPATHMTSTLATRTTSSTSSSAPSFTPIVLTVVQVFDEQPQYVSADGTLTNDSSLAVDFSINPIGQLEGAGGFISTDGNETSKPFEVSPTPGTISTFFSLTSNDTVARRDGAPASKTLVWKNDAFVGGEAMFCVFGSILEAAFGGTLPPGCLEVILGAIPTSDVRPSSTSSSTTTLSPSSTRAGSSSLTDSATTSYSLVPTSNSPSLSPTPEPTPGSTTSQTSAQYLSTSSPEHRSSSTNAEMISSMTFTQGAETSLSTTSSYSSTISYTSSLTLSEYPAPTTTGTPNCFDRSPFDGTVNNDYLVLCDTYLPGFDLQQVPASNIAECIDQCNSYIPTSQGPCVAIAFDILASVNPCTLKYNISEVSRGADAFSQAAILVNQPFSPEIVFSDTASSSSSSTGEGISSTRPPPDTTSNPSSIATTPPASTTAPTIIGTVSTSAAAQQPSSSTTTQVLQTSPGIGSSFTSLPTSASSSTTRLSTLPIPTSSPITSPVTSQQRTSASATTIGQQQSSSTLSTSRNPSSSSTSPSSPPSTTTSRVVSSVVSSVSTSQMTPTSSGSQPPSSSSSLVFSTVAIVATSSTSLPASSQVTTSPVTPVATTFLPSSVSISTTPPHCSATPTTTSLCPAYDHQALNVNGDGSCYEVECSTTLQGGILTGNSTTASTLTTCISFCTLYNVAIPYGCVGVNFLGSLSGSNPNCILMSSVSSTTFGSGIDSARLLYPGYPAINDPHYLGTTTTTTTTPNAGTFTTRASSSSLTSLVGVGSTTSTIGLGTSGVTSGNSQTTTTIAGGGTPTTRTTTTFVQPSCPAAPTANSCPAPSGSPVPYCYSYTNYGNTAPFEVECATSFTGASMQPLLAFGFEDCVSWCQYANILVPNSCVGLTYRNGTVSQGGSNNCFRYATLTCATRGNATFASARLIWAGYPAMTDYGGNFGC</sequence>
<dbReference type="Proteomes" id="UP000053328">
    <property type="component" value="Unassembled WGS sequence"/>
</dbReference>
<name>A0A0D2AWM4_9EURO</name>
<feature type="compositionally biased region" description="Low complexity" evidence="1">
    <location>
        <begin position="247"/>
        <end position="263"/>
    </location>
</feature>
<dbReference type="OrthoDB" id="3563678at2759"/>
<dbReference type="EMBL" id="KN847499">
    <property type="protein sequence ID" value="KIW10875.1"/>
    <property type="molecule type" value="Genomic_DNA"/>
</dbReference>
<keyword evidence="4" id="KW-1185">Reference proteome</keyword>
<protein>
    <recommendedName>
        <fullName evidence="2">DUF7908 domain-containing protein</fullName>
    </recommendedName>
</protein>
<feature type="region of interest" description="Disordered" evidence="1">
    <location>
        <begin position="422"/>
        <end position="598"/>
    </location>
</feature>
<evidence type="ECO:0000313" key="4">
    <source>
        <dbReference type="Proteomes" id="UP000053328"/>
    </source>
</evidence>
<dbReference type="HOGENOM" id="CLU_005932_0_0_1"/>
<feature type="compositionally biased region" description="Low complexity" evidence="1">
    <location>
        <begin position="194"/>
        <end position="213"/>
    </location>
</feature>